<evidence type="ECO:0000313" key="2">
    <source>
        <dbReference type="EMBL" id="PHT78158.1"/>
    </source>
</evidence>
<proteinExistence type="predicted"/>
<dbReference type="Pfam" id="PF04727">
    <property type="entry name" value="ELMO_CED12"/>
    <property type="match status" value="1"/>
</dbReference>
<accession>A0A2G2Z824</accession>
<reference evidence="2 3" key="2">
    <citation type="journal article" date="2017" name="Genome Biol.">
        <title>New reference genome sequences of hot pepper reveal the massive evolution of plant disease-resistance genes by retroduplication.</title>
        <authorList>
            <person name="Kim S."/>
            <person name="Park J."/>
            <person name="Yeom S.I."/>
            <person name="Kim Y.M."/>
            <person name="Seo E."/>
            <person name="Kim K.T."/>
            <person name="Kim M.S."/>
            <person name="Lee J.M."/>
            <person name="Cheong K."/>
            <person name="Shin H.S."/>
            <person name="Kim S.B."/>
            <person name="Han K."/>
            <person name="Lee J."/>
            <person name="Park M."/>
            <person name="Lee H.A."/>
            <person name="Lee H.Y."/>
            <person name="Lee Y."/>
            <person name="Oh S."/>
            <person name="Lee J.H."/>
            <person name="Choi E."/>
            <person name="Choi E."/>
            <person name="Lee S.E."/>
            <person name="Jeon J."/>
            <person name="Kim H."/>
            <person name="Choi G."/>
            <person name="Song H."/>
            <person name="Lee J."/>
            <person name="Lee S.C."/>
            <person name="Kwon J.K."/>
            <person name="Lee H.Y."/>
            <person name="Koo N."/>
            <person name="Hong Y."/>
            <person name="Kim R.W."/>
            <person name="Kang W.H."/>
            <person name="Huh J.H."/>
            <person name="Kang B.C."/>
            <person name="Yang T.J."/>
            <person name="Lee Y.H."/>
            <person name="Bennetzen J.L."/>
            <person name="Choi D."/>
        </authorList>
    </citation>
    <scope>NUCLEOTIDE SEQUENCE [LARGE SCALE GENOMIC DNA]</scope>
    <source>
        <strain evidence="3">cv. CM334</strain>
    </source>
</reference>
<organism evidence="2 3">
    <name type="scientific">Capsicum annuum</name>
    <name type="common">Capsicum pepper</name>
    <dbReference type="NCBI Taxonomy" id="4072"/>
    <lineage>
        <taxon>Eukaryota</taxon>
        <taxon>Viridiplantae</taxon>
        <taxon>Streptophyta</taxon>
        <taxon>Embryophyta</taxon>
        <taxon>Tracheophyta</taxon>
        <taxon>Spermatophyta</taxon>
        <taxon>Magnoliopsida</taxon>
        <taxon>eudicotyledons</taxon>
        <taxon>Gunneridae</taxon>
        <taxon>Pentapetalae</taxon>
        <taxon>asterids</taxon>
        <taxon>lamiids</taxon>
        <taxon>Solanales</taxon>
        <taxon>Solanaceae</taxon>
        <taxon>Solanoideae</taxon>
        <taxon>Capsiceae</taxon>
        <taxon>Capsicum</taxon>
    </lineage>
</organism>
<evidence type="ECO:0000259" key="1">
    <source>
        <dbReference type="PROSITE" id="PS51335"/>
    </source>
</evidence>
<comment type="caution">
    <text evidence="2">The sequence shown here is derived from an EMBL/GenBank/DDBJ whole genome shotgun (WGS) entry which is preliminary data.</text>
</comment>
<gene>
    <name evidence="2" type="ORF">T459_16210</name>
</gene>
<evidence type="ECO:0000313" key="3">
    <source>
        <dbReference type="Proteomes" id="UP000222542"/>
    </source>
</evidence>
<dbReference type="AlphaFoldDB" id="A0A2G2Z824"/>
<dbReference type="PANTHER" id="PTHR12771">
    <property type="entry name" value="ENGULFMENT AND CELL MOTILITY"/>
    <property type="match status" value="1"/>
</dbReference>
<feature type="domain" description="ELMO" evidence="1">
    <location>
        <begin position="35"/>
        <end position="103"/>
    </location>
</feature>
<dbReference type="PROSITE" id="PS51335">
    <property type="entry name" value="ELMO"/>
    <property type="match status" value="1"/>
</dbReference>
<sequence length="103" mass="12205">MDLRPNILKDFKHSIKIEFTFSLFTFHCLSLPLFYQKKALRALWKVVFPVEELHGLISEQWKEMGWQGKDPSNDLRGSEFISLENLLYFARNFLVHPLSDFSL</sequence>
<protein>
    <recommendedName>
        <fullName evidence="1">ELMO domain-containing protein</fullName>
    </recommendedName>
</protein>
<dbReference type="EMBL" id="AYRZ02000006">
    <property type="protein sequence ID" value="PHT78158.1"/>
    <property type="molecule type" value="Genomic_DNA"/>
</dbReference>
<dbReference type="OMA" id="LWNEMGW"/>
<name>A0A2G2Z824_CAPAN</name>
<keyword evidence="3" id="KW-1185">Reference proteome</keyword>
<dbReference type="Gramene" id="PHT78158">
    <property type="protein sequence ID" value="PHT78158"/>
    <property type="gene ID" value="T459_16210"/>
</dbReference>
<dbReference type="InterPro" id="IPR050868">
    <property type="entry name" value="ELMO_domain-containing"/>
</dbReference>
<reference evidence="2 3" key="1">
    <citation type="journal article" date="2014" name="Nat. Genet.">
        <title>Genome sequence of the hot pepper provides insights into the evolution of pungency in Capsicum species.</title>
        <authorList>
            <person name="Kim S."/>
            <person name="Park M."/>
            <person name="Yeom S.I."/>
            <person name="Kim Y.M."/>
            <person name="Lee J.M."/>
            <person name="Lee H.A."/>
            <person name="Seo E."/>
            <person name="Choi J."/>
            <person name="Cheong K."/>
            <person name="Kim K.T."/>
            <person name="Jung K."/>
            <person name="Lee G.W."/>
            <person name="Oh S.K."/>
            <person name="Bae C."/>
            <person name="Kim S.B."/>
            <person name="Lee H.Y."/>
            <person name="Kim S.Y."/>
            <person name="Kim M.S."/>
            <person name="Kang B.C."/>
            <person name="Jo Y.D."/>
            <person name="Yang H.B."/>
            <person name="Jeong H.J."/>
            <person name="Kang W.H."/>
            <person name="Kwon J.K."/>
            <person name="Shin C."/>
            <person name="Lim J.Y."/>
            <person name="Park J.H."/>
            <person name="Huh J.H."/>
            <person name="Kim J.S."/>
            <person name="Kim B.D."/>
            <person name="Cohen O."/>
            <person name="Paran I."/>
            <person name="Suh M.C."/>
            <person name="Lee S.B."/>
            <person name="Kim Y.K."/>
            <person name="Shin Y."/>
            <person name="Noh S.J."/>
            <person name="Park J."/>
            <person name="Seo Y.S."/>
            <person name="Kwon S.Y."/>
            <person name="Kim H.A."/>
            <person name="Park J.M."/>
            <person name="Kim H.J."/>
            <person name="Choi S.B."/>
            <person name="Bosland P.W."/>
            <person name="Reeves G."/>
            <person name="Jo S.H."/>
            <person name="Lee B.W."/>
            <person name="Cho H.T."/>
            <person name="Choi H.S."/>
            <person name="Lee M.S."/>
            <person name="Yu Y."/>
            <person name="Do Choi Y."/>
            <person name="Park B.S."/>
            <person name="van Deynze A."/>
            <person name="Ashrafi H."/>
            <person name="Hill T."/>
            <person name="Kim W.T."/>
            <person name="Pai H.S."/>
            <person name="Ahn H.K."/>
            <person name="Yeam I."/>
            <person name="Giovannoni J.J."/>
            <person name="Rose J.K."/>
            <person name="Sorensen I."/>
            <person name="Lee S.J."/>
            <person name="Kim R.W."/>
            <person name="Choi I.Y."/>
            <person name="Choi B.S."/>
            <person name="Lim J.S."/>
            <person name="Lee Y.H."/>
            <person name="Choi D."/>
        </authorList>
    </citation>
    <scope>NUCLEOTIDE SEQUENCE [LARGE SCALE GENOMIC DNA]</scope>
    <source>
        <strain evidence="3">cv. CM334</strain>
    </source>
</reference>
<dbReference type="Proteomes" id="UP000222542">
    <property type="component" value="Unassembled WGS sequence"/>
</dbReference>
<dbReference type="InterPro" id="IPR006816">
    <property type="entry name" value="ELMO_dom"/>
</dbReference>
<dbReference type="PANTHER" id="PTHR12771:SF60">
    <property type="entry name" value="ELMO DOMAIN-CONTAINING PROTEIN A-LIKE ISOFORM X1"/>
    <property type="match status" value="1"/>
</dbReference>